<organism evidence="2 3">
    <name type="scientific">Dryococelus australis</name>
    <dbReference type="NCBI Taxonomy" id="614101"/>
    <lineage>
        <taxon>Eukaryota</taxon>
        <taxon>Metazoa</taxon>
        <taxon>Ecdysozoa</taxon>
        <taxon>Arthropoda</taxon>
        <taxon>Hexapoda</taxon>
        <taxon>Insecta</taxon>
        <taxon>Pterygota</taxon>
        <taxon>Neoptera</taxon>
        <taxon>Polyneoptera</taxon>
        <taxon>Phasmatodea</taxon>
        <taxon>Verophasmatodea</taxon>
        <taxon>Anareolatae</taxon>
        <taxon>Phasmatidae</taxon>
        <taxon>Eurycanthinae</taxon>
        <taxon>Dryococelus</taxon>
    </lineage>
</organism>
<proteinExistence type="predicted"/>
<protein>
    <submittedName>
        <fullName evidence="2">Uncharacterized protein</fullName>
    </submittedName>
</protein>
<evidence type="ECO:0000256" key="1">
    <source>
        <dbReference type="SAM" id="MobiDB-lite"/>
    </source>
</evidence>
<evidence type="ECO:0000313" key="2">
    <source>
        <dbReference type="EMBL" id="KAJ8886334.1"/>
    </source>
</evidence>
<comment type="caution">
    <text evidence="2">The sequence shown here is derived from an EMBL/GenBank/DDBJ whole genome shotgun (WGS) entry which is preliminary data.</text>
</comment>
<dbReference type="Proteomes" id="UP001159363">
    <property type="component" value="Chromosome X"/>
</dbReference>
<evidence type="ECO:0000313" key="3">
    <source>
        <dbReference type="Proteomes" id="UP001159363"/>
    </source>
</evidence>
<sequence length="73" mass="7853">MRVIEVSMKRSWNEGAGETGDPRENPPTNNIIRHNSHFEALNERGGGRYPGVSDTISTIASPSVGIQCGAVVM</sequence>
<name>A0ABQ9HPN7_9NEOP</name>
<dbReference type="EMBL" id="JARBHB010000004">
    <property type="protein sequence ID" value="KAJ8886334.1"/>
    <property type="molecule type" value="Genomic_DNA"/>
</dbReference>
<accession>A0ABQ9HPN7</accession>
<reference evidence="2 3" key="1">
    <citation type="submission" date="2023-02" db="EMBL/GenBank/DDBJ databases">
        <title>LHISI_Scaffold_Assembly.</title>
        <authorList>
            <person name="Stuart O.P."/>
            <person name="Cleave R."/>
            <person name="Magrath M.J.L."/>
            <person name="Mikheyev A.S."/>
        </authorList>
    </citation>
    <scope>NUCLEOTIDE SEQUENCE [LARGE SCALE GENOMIC DNA]</scope>
    <source>
        <strain evidence="2">Daus_M_001</strain>
        <tissue evidence="2">Leg muscle</tissue>
    </source>
</reference>
<keyword evidence="3" id="KW-1185">Reference proteome</keyword>
<gene>
    <name evidence="2" type="ORF">PR048_012545</name>
</gene>
<feature type="region of interest" description="Disordered" evidence="1">
    <location>
        <begin position="1"/>
        <end position="29"/>
    </location>
</feature>